<dbReference type="AlphaFoldDB" id="A0A2G5T3Q9"/>
<dbReference type="EMBL" id="PDUG01000006">
    <property type="protein sequence ID" value="PIC21731.1"/>
    <property type="molecule type" value="Genomic_DNA"/>
</dbReference>
<proteinExistence type="predicted"/>
<sequence length="188" mass="21041">MPVSLELISNSMRGGAFFCGGARDLTEATPTFGALTDNGFAVPVSFPLKMKLVSLLPIVILIGGIAAKTNFKANGTFTCDYNAWCFFVTLWEEDLTESWNDVIDRMGTKCVFGRHSWDYKLDGNEYEDAPFGDKFYEIFLSVRHNCTSHGIREVRSDTTYESVDTAVSYITWDKDLTGDTGTPYKEFV</sequence>
<dbReference type="Pfam" id="PF05912">
    <property type="entry name" value="DUF870"/>
    <property type="match status" value="1"/>
</dbReference>
<reference evidence="2" key="1">
    <citation type="submission" date="2017-10" db="EMBL/GenBank/DDBJ databases">
        <title>Rapid genome shrinkage in a self-fertile nematode reveals novel sperm competition proteins.</title>
        <authorList>
            <person name="Yin D."/>
            <person name="Schwarz E.M."/>
            <person name="Thomas C.G."/>
            <person name="Felde R.L."/>
            <person name="Korf I.F."/>
            <person name="Cutter A.D."/>
            <person name="Schartner C.M."/>
            <person name="Ralston E.J."/>
            <person name="Meyer B.J."/>
            <person name="Haag E.S."/>
        </authorList>
    </citation>
    <scope>NUCLEOTIDE SEQUENCE [LARGE SCALE GENOMIC DNA]</scope>
    <source>
        <strain evidence="2">JU1422</strain>
    </source>
</reference>
<evidence type="ECO:0000313" key="2">
    <source>
        <dbReference type="Proteomes" id="UP000230233"/>
    </source>
</evidence>
<dbReference type="InterPro" id="IPR008588">
    <property type="entry name" value="DUF870_CAE_spp"/>
</dbReference>
<comment type="caution">
    <text evidence="1">The sequence shown here is derived from an EMBL/GenBank/DDBJ whole genome shotgun (WGS) entry which is preliminary data.</text>
</comment>
<name>A0A2G5T3Q9_9PELO</name>
<dbReference type="PANTHER" id="PTHR21479">
    <property type="match status" value="1"/>
</dbReference>
<organism evidence="1 2">
    <name type="scientific">Caenorhabditis nigoni</name>
    <dbReference type="NCBI Taxonomy" id="1611254"/>
    <lineage>
        <taxon>Eukaryota</taxon>
        <taxon>Metazoa</taxon>
        <taxon>Ecdysozoa</taxon>
        <taxon>Nematoda</taxon>
        <taxon>Chromadorea</taxon>
        <taxon>Rhabditida</taxon>
        <taxon>Rhabditina</taxon>
        <taxon>Rhabditomorpha</taxon>
        <taxon>Rhabditoidea</taxon>
        <taxon>Rhabditidae</taxon>
        <taxon>Peloderinae</taxon>
        <taxon>Caenorhabditis</taxon>
    </lineage>
</organism>
<evidence type="ECO:0000313" key="1">
    <source>
        <dbReference type="EMBL" id="PIC21731.1"/>
    </source>
</evidence>
<keyword evidence="2" id="KW-1185">Reference proteome</keyword>
<dbReference type="PANTHER" id="PTHR21479:SF22">
    <property type="entry name" value="PROTEIN CBG07241"/>
    <property type="match status" value="1"/>
</dbReference>
<protein>
    <submittedName>
        <fullName evidence="1">Uncharacterized protein</fullName>
    </submittedName>
</protein>
<dbReference type="Proteomes" id="UP000230233">
    <property type="component" value="Chromosome X"/>
</dbReference>
<gene>
    <name evidence="1" type="primary">Cnig_chr_X.g26462</name>
    <name evidence="1" type="ORF">B9Z55_026462</name>
</gene>
<dbReference type="OrthoDB" id="5789176at2759"/>
<accession>A0A2G5T3Q9</accession>